<proteinExistence type="predicted"/>
<feature type="compositionally biased region" description="Low complexity" evidence="1">
    <location>
        <begin position="53"/>
        <end position="70"/>
    </location>
</feature>
<reference evidence="3" key="1">
    <citation type="submission" date="2022-07" db="EMBL/GenBank/DDBJ databases">
        <title>Phylogenomic reconstructions and comparative analyses of Kickxellomycotina fungi.</title>
        <authorList>
            <person name="Reynolds N.K."/>
            <person name="Stajich J.E."/>
            <person name="Barry K."/>
            <person name="Grigoriev I.V."/>
            <person name="Crous P."/>
            <person name="Smith M.E."/>
        </authorList>
    </citation>
    <scope>NUCLEOTIDE SEQUENCE</scope>
    <source>
        <strain evidence="3">RSA 1196</strain>
    </source>
</reference>
<feature type="chain" id="PRO_5040742598" evidence="2">
    <location>
        <begin position="20"/>
        <end position="204"/>
    </location>
</feature>
<keyword evidence="2" id="KW-0732">Signal</keyword>
<protein>
    <submittedName>
        <fullName evidence="3">Uncharacterized protein</fullName>
    </submittedName>
</protein>
<feature type="region of interest" description="Disordered" evidence="1">
    <location>
        <begin position="160"/>
        <end position="204"/>
    </location>
</feature>
<dbReference type="AlphaFoldDB" id="A0A9W8APZ3"/>
<feature type="compositionally biased region" description="Basic and acidic residues" evidence="1">
    <location>
        <begin position="195"/>
        <end position="204"/>
    </location>
</feature>
<name>A0A9W8APZ3_9FUNG</name>
<evidence type="ECO:0000313" key="3">
    <source>
        <dbReference type="EMBL" id="KAJ1954752.1"/>
    </source>
</evidence>
<feature type="region of interest" description="Disordered" evidence="1">
    <location>
        <begin position="51"/>
        <end position="111"/>
    </location>
</feature>
<accession>A0A9W8APZ3</accession>
<feature type="signal peptide" evidence="2">
    <location>
        <begin position="1"/>
        <end position="19"/>
    </location>
</feature>
<dbReference type="EMBL" id="JANBPY010002497">
    <property type="protein sequence ID" value="KAJ1954752.1"/>
    <property type="molecule type" value="Genomic_DNA"/>
</dbReference>
<gene>
    <name evidence="3" type="ORF">IWQ62_005681</name>
</gene>
<sequence length="204" mass="23899">MHAISIFLSLLVHSAMSQARPTGSDHNLEKAALGFGVAALAAKYLYDHRYKPGGQSSGQQHSHGYGQGTHDPPNYYEGNHNPHDYYQENQNPPNYYQENQNPHDYYQENQNPHNYYQENQENQYPQHHYEDNQENQYPQHHYEENQENQYPHHHYEENQADHHNADDTGDQSPGYLVSPDQSLILNHLNRPPTHHKYDPFAEDE</sequence>
<comment type="caution">
    <text evidence="3">The sequence shown here is derived from an EMBL/GenBank/DDBJ whole genome shotgun (WGS) entry which is preliminary data.</text>
</comment>
<dbReference type="Proteomes" id="UP001150925">
    <property type="component" value="Unassembled WGS sequence"/>
</dbReference>
<evidence type="ECO:0000313" key="4">
    <source>
        <dbReference type="Proteomes" id="UP001150925"/>
    </source>
</evidence>
<keyword evidence="4" id="KW-1185">Reference proteome</keyword>
<feature type="compositionally biased region" description="Low complexity" evidence="1">
    <location>
        <begin position="87"/>
        <end position="111"/>
    </location>
</feature>
<organism evidence="3 4">
    <name type="scientific">Dispira parvispora</name>
    <dbReference type="NCBI Taxonomy" id="1520584"/>
    <lineage>
        <taxon>Eukaryota</taxon>
        <taxon>Fungi</taxon>
        <taxon>Fungi incertae sedis</taxon>
        <taxon>Zoopagomycota</taxon>
        <taxon>Kickxellomycotina</taxon>
        <taxon>Dimargaritomycetes</taxon>
        <taxon>Dimargaritales</taxon>
        <taxon>Dimargaritaceae</taxon>
        <taxon>Dispira</taxon>
    </lineage>
</organism>
<evidence type="ECO:0000256" key="2">
    <source>
        <dbReference type="SAM" id="SignalP"/>
    </source>
</evidence>
<evidence type="ECO:0000256" key="1">
    <source>
        <dbReference type="SAM" id="MobiDB-lite"/>
    </source>
</evidence>